<dbReference type="Proteomes" id="UP001177670">
    <property type="component" value="Unassembled WGS sequence"/>
</dbReference>
<accession>A0AA40KMN9</accession>
<organism evidence="1 2">
    <name type="scientific">Melipona bicolor</name>
    <dbReference type="NCBI Taxonomy" id="60889"/>
    <lineage>
        <taxon>Eukaryota</taxon>
        <taxon>Metazoa</taxon>
        <taxon>Ecdysozoa</taxon>
        <taxon>Arthropoda</taxon>
        <taxon>Hexapoda</taxon>
        <taxon>Insecta</taxon>
        <taxon>Pterygota</taxon>
        <taxon>Neoptera</taxon>
        <taxon>Endopterygota</taxon>
        <taxon>Hymenoptera</taxon>
        <taxon>Apocrita</taxon>
        <taxon>Aculeata</taxon>
        <taxon>Apoidea</taxon>
        <taxon>Anthophila</taxon>
        <taxon>Apidae</taxon>
        <taxon>Melipona</taxon>
    </lineage>
</organism>
<gene>
    <name evidence="1" type="ORF">K0M31_004741</name>
</gene>
<name>A0AA40KMN9_9HYME</name>
<evidence type="ECO:0000313" key="2">
    <source>
        <dbReference type="Proteomes" id="UP001177670"/>
    </source>
</evidence>
<reference evidence="1" key="1">
    <citation type="submission" date="2021-10" db="EMBL/GenBank/DDBJ databases">
        <title>Melipona bicolor Genome sequencing and assembly.</title>
        <authorList>
            <person name="Araujo N.S."/>
            <person name="Arias M.C."/>
        </authorList>
    </citation>
    <scope>NUCLEOTIDE SEQUENCE</scope>
    <source>
        <strain evidence="1">USP_2M_L1-L4_2017</strain>
        <tissue evidence="1">Whole body</tissue>
    </source>
</reference>
<evidence type="ECO:0000313" key="1">
    <source>
        <dbReference type="EMBL" id="KAK1126100.1"/>
    </source>
</evidence>
<comment type="caution">
    <text evidence="1">The sequence shown here is derived from an EMBL/GenBank/DDBJ whole genome shotgun (WGS) entry which is preliminary data.</text>
</comment>
<protein>
    <submittedName>
        <fullName evidence="1">Uncharacterized protein</fullName>
    </submittedName>
</protein>
<dbReference type="EMBL" id="JAHYIQ010000014">
    <property type="protein sequence ID" value="KAK1126100.1"/>
    <property type="molecule type" value="Genomic_DNA"/>
</dbReference>
<keyword evidence="2" id="KW-1185">Reference proteome</keyword>
<feature type="non-terminal residue" evidence="1">
    <location>
        <position position="1"/>
    </location>
</feature>
<dbReference type="AlphaFoldDB" id="A0AA40KMN9"/>
<sequence>SHDLCRVFGVCVFTEDNEREQRVVFIRQVSLCHEEVNGWLGIHFLEKSEIHSEPSVSVRPFVSLHRESPGYRSVNVATRRHVRQANKGMLLARRSSLFAPAPHNVLCIKSKLNRESGTAAGMLTRKLAAKNTDPLFIPRPPLPLQPVRWFSNFFPNVANSQP</sequence>
<proteinExistence type="predicted"/>